<accession>A0ABW2VAC8</accession>
<dbReference type="InterPro" id="IPR017941">
    <property type="entry name" value="Rieske_2Fe-2S"/>
</dbReference>
<evidence type="ECO:0000256" key="1">
    <source>
        <dbReference type="ARBA" id="ARBA00001962"/>
    </source>
</evidence>
<sequence length="421" mass="48177">MPHFAKPAAGSWTEQYPELGTGPVNYEDSVDPAYYEAEREAIFKRTWLNVGRVELLPKTGSYFTKELAVADTSLILVRGRDQQIRAFHNVCRHRGNKLVWNDYPGEEVKGTCRQFTCKYHAWRYDLAGDLTFVQQEEEFFGLDKGEYGLKSVRCEIWEGFVFVNLDPDAQPLAEYLGEMAKGLEGYPFHEMTEVFTYKAEVGSNWKLFIDAFAEFYHAPVLHLKQAVKGEADKLFTIGFEALHYELHSPHSMISSWGGMSPPKDLNMVKPVERVLRSGLFGPWDRPDITGLDTLPAGLNPARHRAWGSDSFEFFPNMTLLVWAPGWYLTYHYWPTAVDKHLFEANLYFAPARTARERLAQELAAVTFKEYALQDGNTLEATQTMLQSRAVMDFPLNDQEILLRHLHKVVGDYVKEHADAAD</sequence>
<dbReference type="GO" id="GO:0051213">
    <property type="term" value="F:dioxygenase activity"/>
    <property type="evidence" value="ECO:0007669"/>
    <property type="project" value="UniProtKB-KW"/>
</dbReference>
<dbReference type="EC" id="1.14.13.-" evidence="8"/>
<dbReference type="PANTHER" id="PTHR43756">
    <property type="entry name" value="CHOLINE MONOOXYGENASE, CHLOROPLASTIC"/>
    <property type="match status" value="1"/>
</dbReference>
<dbReference type="InterPro" id="IPR001663">
    <property type="entry name" value="Rng_hydr_dOase-A"/>
</dbReference>
<evidence type="ECO:0000256" key="2">
    <source>
        <dbReference type="ARBA" id="ARBA00022714"/>
    </source>
</evidence>
<dbReference type="RefSeq" id="WP_381252722.1">
    <property type="nucleotide sequence ID" value="NZ_JBHTBI010000008.1"/>
</dbReference>
<evidence type="ECO:0000256" key="4">
    <source>
        <dbReference type="ARBA" id="ARBA00023002"/>
    </source>
</evidence>
<proteinExistence type="predicted"/>
<dbReference type="Pfam" id="PF00355">
    <property type="entry name" value="Rieske"/>
    <property type="match status" value="1"/>
</dbReference>
<feature type="domain" description="Rieske" evidence="7">
    <location>
        <begin position="47"/>
        <end position="163"/>
    </location>
</feature>
<evidence type="ECO:0000256" key="3">
    <source>
        <dbReference type="ARBA" id="ARBA00022723"/>
    </source>
</evidence>
<dbReference type="InterPro" id="IPR036922">
    <property type="entry name" value="Rieske_2Fe-2S_sf"/>
</dbReference>
<evidence type="ECO:0000256" key="6">
    <source>
        <dbReference type="ARBA" id="ARBA00023014"/>
    </source>
</evidence>
<dbReference type="EMBL" id="JBHTEC010000001">
    <property type="protein sequence ID" value="MFD0280595.1"/>
    <property type="molecule type" value="Genomic_DNA"/>
</dbReference>
<dbReference type="CDD" id="cd03469">
    <property type="entry name" value="Rieske_RO_Alpha_N"/>
    <property type="match status" value="1"/>
</dbReference>
<organism evidence="8 9">
    <name type="scientific">Streptomyces lutosisoli</name>
    <dbReference type="NCBI Taxonomy" id="2665721"/>
    <lineage>
        <taxon>Bacteria</taxon>
        <taxon>Bacillati</taxon>
        <taxon>Actinomycetota</taxon>
        <taxon>Actinomycetes</taxon>
        <taxon>Kitasatosporales</taxon>
        <taxon>Streptomycetaceae</taxon>
        <taxon>Streptomyces</taxon>
    </lineage>
</organism>
<evidence type="ECO:0000313" key="8">
    <source>
        <dbReference type="EMBL" id="MFD0280595.1"/>
    </source>
</evidence>
<gene>
    <name evidence="8" type="ORF">ACFQZP_02700</name>
</gene>
<dbReference type="InterPro" id="IPR015879">
    <property type="entry name" value="Ring_hydroxy_dOase_asu_C_dom"/>
</dbReference>
<reference evidence="9" key="1">
    <citation type="journal article" date="2019" name="Int. J. Syst. Evol. Microbiol.">
        <title>The Global Catalogue of Microorganisms (GCM) 10K type strain sequencing project: providing services to taxonomists for standard genome sequencing and annotation.</title>
        <authorList>
            <consortium name="The Broad Institute Genomics Platform"/>
            <consortium name="The Broad Institute Genome Sequencing Center for Infectious Disease"/>
            <person name="Wu L."/>
            <person name="Ma J."/>
        </authorList>
    </citation>
    <scope>NUCLEOTIDE SEQUENCE [LARGE SCALE GENOMIC DNA]</scope>
    <source>
        <strain evidence="9">CGMCC 4.7198</strain>
    </source>
</reference>
<dbReference type="PROSITE" id="PS51296">
    <property type="entry name" value="RIESKE"/>
    <property type="match status" value="1"/>
</dbReference>
<keyword evidence="8" id="KW-0223">Dioxygenase</keyword>
<keyword evidence="4 8" id="KW-0560">Oxidoreductase</keyword>
<dbReference type="Pfam" id="PF00848">
    <property type="entry name" value="Ring_hydroxyl_A"/>
    <property type="match status" value="1"/>
</dbReference>
<dbReference type="Proteomes" id="UP001596957">
    <property type="component" value="Unassembled WGS sequence"/>
</dbReference>
<dbReference type="PRINTS" id="PR00090">
    <property type="entry name" value="RNGDIOXGNASE"/>
</dbReference>
<dbReference type="SUPFAM" id="SSF55961">
    <property type="entry name" value="Bet v1-like"/>
    <property type="match status" value="1"/>
</dbReference>
<name>A0ABW2VAC8_9ACTN</name>
<keyword evidence="6" id="KW-0411">Iron-sulfur</keyword>
<dbReference type="CDD" id="cd00680">
    <property type="entry name" value="RHO_alpha_C"/>
    <property type="match status" value="1"/>
</dbReference>
<comment type="cofactor">
    <cofactor evidence="1">
        <name>Fe cation</name>
        <dbReference type="ChEBI" id="CHEBI:24875"/>
    </cofactor>
</comment>
<protein>
    <submittedName>
        <fullName evidence="8">Aromatic ring-hydroxylating dioxygenase subunit alpha</fullName>
        <ecNumber evidence="8">1.14.13.-</ecNumber>
    </submittedName>
</protein>
<dbReference type="SUPFAM" id="SSF50022">
    <property type="entry name" value="ISP domain"/>
    <property type="match status" value="1"/>
</dbReference>
<comment type="caution">
    <text evidence="8">The sequence shown here is derived from an EMBL/GenBank/DDBJ whole genome shotgun (WGS) entry which is preliminary data.</text>
</comment>
<keyword evidence="5" id="KW-0408">Iron</keyword>
<keyword evidence="3" id="KW-0479">Metal-binding</keyword>
<dbReference type="Gene3D" id="2.102.10.10">
    <property type="entry name" value="Rieske [2Fe-2S] iron-sulphur domain"/>
    <property type="match status" value="1"/>
</dbReference>
<keyword evidence="9" id="KW-1185">Reference proteome</keyword>
<dbReference type="Gene3D" id="3.90.380.10">
    <property type="entry name" value="Naphthalene 1,2-dioxygenase Alpha Subunit, Chain A, domain 1"/>
    <property type="match status" value="1"/>
</dbReference>
<evidence type="ECO:0000313" key="9">
    <source>
        <dbReference type="Proteomes" id="UP001596957"/>
    </source>
</evidence>
<evidence type="ECO:0000256" key="5">
    <source>
        <dbReference type="ARBA" id="ARBA00023004"/>
    </source>
</evidence>
<evidence type="ECO:0000259" key="7">
    <source>
        <dbReference type="PROSITE" id="PS51296"/>
    </source>
</evidence>
<dbReference type="PANTHER" id="PTHR43756:SF5">
    <property type="entry name" value="CHOLINE MONOOXYGENASE, CHLOROPLASTIC"/>
    <property type="match status" value="1"/>
</dbReference>
<keyword evidence="2" id="KW-0001">2Fe-2S</keyword>